<evidence type="ECO:0000313" key="3">
    <source>
        <dbReference type="EMBL" id="EAX94639.1"/>
    </source>
</evidence>
<gene>
    <name evidence="3" type="ORF">TVAG_381440</name>
</gene>
<reference evidence="3" key="1">
    <citation type="submission" date="2006-10" db="EMBL/GenBank/DDBJ databases">
        <authorList>
            <person name="Amadeo P."/>
            <person name="Zhao Q."/>
            <person name="Wortman J."/>
            <person name="Fraser-Liggett C."/>
            <person name="Carlton J."/>
        </authorList>
    </citation>
    <scope>NUCLEOTIDE SEQUENCE</scope>
    <source>
        <strain evidence="3">G3</strain>
    </source>
</reference>
<dbReference type="CDD" id="cd00130">
    <property type="entry name" value="PAS"/>
    <property type="match status" value="1"/>
</dbReference>
<feature type="transmembrane region" description="Helical" evidence="1">
    <location>
        <begin position="725"/>
        <end position="744"/>
    </location>
</feature>
<dbReference type="InterPro" id="IPR000014">
    <property type="entry name" value="PAS"/>
</dbReference>
<dbReference type="VEuPathDB" id="TrichDB:TVAGG3_0776490"/>
<feature type="transmembrane region" description="Helical" evidence="1">
    <location>
        <begin position="426"/>
        <end position="449"/>
    </location>
</feature>
<reference evidence="3" key="2">
    <citation type="journal article" date="2007" name="Science">
        <title>Draft genome sequence of the sexually transmitted pathogen Trichomonas vaginalis.</title>
        <authorList>
            <person name="Carlton J.M."/>
            <person name="Hirt R.P."/>
            <person name="Silva J.C."/>
            <person name="Delcher A.L."/>
            <person name="Schatz M."/>
            <person name="Zhao Q."/>
            <person name="Wortman J.R."/>
            <person name="Bidwell S.L."/>
            <person name="Alsmark U.C.M."/>
            <person name="Besteiro S."/>
            <person name="Sicheritz-Ponten T."/>
            <person name="Noel C.J."/>
            <person name="Dacks J.B."/>
            <person name="Foster P.G."/>
            <person name="Simillion C."/>
            <person name="Van de Peer Y."/>
            <person name="Miranda-Saavedra D."/>
            <person name="Barton G.J."/>
            <person name="Westrop G.D."/>
            <person name="Mueller S."/>
            <person name="Dessi D."/>
            <person name="Fiori P.L."/>
            <person name="Ren Q."/>
            <person name="Paulsen I."/>
            <person name="Zhang H."/>
            <person name="Bastida-Corcuera F.D."/>
            <person name="Simoes-Barbosa A."/>
            <person name="Brown M.T."/>
            <person name="Hayes R.D."/>
            <person name="Mukherjee M."/>
            <person name="Okumura C.Y."/>
            <person name="Schneider R."/>
            <person name="Smith A.J."/>
            <person name="Vanacova S."/>
            <person name="Villalvazo M."/>
            <person name="Haas B.J."/>
            <person name="Pertea M."/>
            <person name="Feldblyum T.V."/>
            <person name="Utterback T.R."/>
            <person name="Shu C.L."/>
            <person name="Osoegawa K."/>
            <person name="de Jong P.J."/>
            <person name="Hrdy I."/>
            <person name="Horvathova L."/>
            <person name="Zubacova Z."/>
            <person name="Dolezal P."/>
            <person name="Malik S.B."/>
            <person name="Logsdon J.M. Jr."/>
            <person name="Henze K."/>
            <person name="Gupta A."/>
            <person name="Wang C.C."/>
            <person name="Dunne R.L."/>
            <person name="Upcroft J.A."/>
            <person name="Upcroft P."/>
            <person name="White O."/>
            <person name="Salzberg S.L."/>
            <person name="Tang P."/>
            <person name="Chiu C.-H."/>
            <person name="Lee Y.-S."/>
            <person name="Embley T.M."/>
            <person name="Coombs G.H."/>
            <person name="Mottram J.C."/>
            <person name="Tachezy J."/>
            <person name="Fraser-Liggett C.M."/>
            <person name="Johnson P.J."/>
        </authorList>
    </citation>
    <scope>NUCLEOTIDE SEQUENCE [LARGE SCALE GENOMIC DNA]</scope>
    <source>
        <strain evidence="3">G3</strain>
    </source>
</reference>
<proteinExistence type="predicted"/>
<evidence type="ECO:0000313" key="4">
    <source>
        <dbReference type="Proteomes" id="UP000001542"/>
    </source>
</evidence>
<dbReference type="EMBL" id="DS113846">
    <property type="protein sequence ID" value="EAX94639.1"/>
    <property type="molecule type" value="Genomic_DNA"/>
</dbReference>
<dbReference type="PROSITE" id="PS50112">
    <property type="entry name" value="PAS"/>
    <property type="match status" value="1"/>
</dbReference>
<keyword evidence="1" id="KW-0472">Membrane</keyword>
<organism evidence="3 4">
    <name type="scientific">Trichomonas vaginalis (strain ATCC PRA-98 / G3)</name>
    <dbReference type="NCBI Taxonomy" id="412133"/>
    <lineage>
        <taxon>Eukaryota</taxon>
        <taxon>Metamonada</taxon>
        <taxon>Parabasalia</taxon>
        <taxon>Trichomonadida</taxon>
        <taxon>Trichomonadidae</taxon>
        <taxon>Trichomonas</taxon>
    </lineage>
</organism>
<feature type="transmembrane region" description="Helical" evidence="1">
    <location>
        <begin position="257"/>
        <end position="275"/>
    </location>
</feature>
<sequence>MRINAQTIGNIDAFEEFLNVRVDNHPDELLEVVRFLGIFPSYRSPLIFILSKWNSQNIYYDFQAYSFLTYLRSINESPNPLYTDILDDLHRRYLVNVSLYWQNRVNSNYYQTFKSAVNAGICYKDLTSYILYLINMYPLDPQLRQTYAEISLIALGEPSLSAESRRLAAALRDSSNIVDDPLLKKIGPMFPIANEIYSNSPKNSSNEQSSGESTASLNNMQQSLMRFHVEKTVIFREDGSQTSPTAMFVQKSFRLQPMGFVLSLVLIIMWSVSFVKYSSNRKNYIYHNYDFITNIISDSIGLSNNLTAAVFWPGFVDSLKINFSNLSEKECYSKIVGLYESVYEYVTSLRLDFLVTSKVLVYSNKFLTTQTITHNNRCEALNSIVMSSYNFSASILDDLQHKNDYLVNLSSNINSKLEGLFHCDRFMLLMLFYALIGVVISVSCLILLLNTVKSDLPKKAMEFLGSKERLGLLLLKRSIESWDLFRAIFPIEKGNGNVLEEMENKKKPRMRVAKYPSETVIKASNQSHHIDLKDSKLAISFIGVDDILRPSVFGLMSPFISTSSTSQISSSDMSEGFEFSTGGTPFSAVSSANNSEKDIVIQKESLNGLELVSSAEEMTKKSQLCPLYSITITSVLPWSVLLLLLLAAQIITLQRNILISTKTNMISENYMNLNSMLSSIKSALEPENISYFDFTLTKTLSDYSRGLERLYSVACNLQGPPLSSYVAFMINAVLFFWLVMYSIIQYEKSIVKGISSLFHFPYGYLDDYFKPHDNPPKEKLSEKIIEVSIFEDNGYISDISHNCQQLIGLNPLEVIGRKFNDLFPEEYLNVRSFNCVNKKTKKFISSSFNSGHILKTALLDETLIATSATNYLAQLTEHIPLLFAKNLCDKGTHQYKYDDAIVIVAYFDSKDYKTNTDHLFSAAHHMLQCYTTVSVLGCNGSYMVFVCTDKDKSIPITLVRDFVNESKPLITRTRESTQRVLLSVVMSKQSLSANLSNDGELHLSLDCKRRDVMKEIALAVEPCSFVVIDECSKLYGANLVEETEIMPGVMGRKIPFSSIDKLVQAL</sequence>
<accession>A2FKD9</accession>
<dbReference type="InParanoid" id="A2FKD9"/>
<dbReference type="VEuPathDB" id="TrichDB:TVAGG3_0776500"/>
<dbReference type="VEuPathDB" id="TrichDB:TVAGG3_0197370"/>
<dbReference type="KEGG" id="tva:75671159"/>
<feature type="domain" description="PAS" evidence="2">
    <location>
        <begin position="787"/>
        <end position="826"/>
    </location>
</feature>
<keyword evidence="4" id="KW-1185">Reference proteome</keyword>
<dbReference type="Proteomes" id="UP000001542">
    <property type="component" value="Unassembled WGS sequence"/>
</dbReference>
<evidence type="ECO:0000256" key="1">
    <source>
        <dbReference type="SAM" id="Phobius"/>
    </source>
</evidence>
<dbReference type="AlphaFoldDB" id="A2FKD9"/>
<feature type="transmembrane region" description="Helical" evidence="1">
    <location>
        <begin position="627"/>
        <end position="648"/>
    </location>
</feature>
<keyword evidence="1" id="KW-1133">Transmembrane helix</keyword>
<protein>
    <recommendedName>
        <fullName evidence="2">PAS domain-containing protein</fullName>
    </recommendedName>
</protein>
<keyword evidence="1" id="KW-0812">Transmembrane</keyword>
<evidence type="ECO:0000259" key="2">
    <source>
        <dbReference type="PROSITE" id="PS50112"/>
    </source>
</evidence>
<dbReference type="VEuPathDB" id="TrichDB:TVAG_381440"/>
<name>A2FKD9_TRIV3</name>